<protein>
    <recommendedName>
        <fullName evidence="4">Retrotransposon Copia-like N-terminal domain-containing protein</fullName>
    </recommendedName>
</protein>
<comment type="caution">
    <text evidence="2">The sequence shown here is derived from an EMBL/GenBank/DDBJ whole genome shotgun (WGS) entry which is preliminary data.</text>
</comment>
<organism evidence="2 3">
    <name type="scientific">Hibiscus trionum</name>
    <name type="common">Flower of an hour</name>
    <dbReference type="NCBI Taxonomy" id="183268"/>
    <lineage>
        <taxon>Eukaryota</taxon>
        <taxon>Viridiplantae</taxon>
        <taxon>Streptophyta</taxon>
        <taxon>Embryophyta</taxon>
        <taxon>Tracheophyta</taxon>
        <taxon>Spermatophyta</taxon>
        <taxon>Magnoliopsida</taxon>
        <taxon>eudicotyledons</taxon>
        <taxon>Gunneridae</taxon>
        <taxon>Pentapetalae</taxon>
        <taxon>rosids</taxon>
        <taxon>malvids</taxon>
        <taxon>Malvales</taxon>
        <taxon>Malvaceae</taxon>
        <taxon>Malvoideae</taxon>
        <taxon>Hibiscus</taxon>
    </lineage>
</organism>
<dbReference type="PANTHER" id="PTHR47481">
    <property type="match status" value="1"/>
</dbReference>
<sequence>MAPPVDAPSYSSRDLSSLDDGLSGSGFANKQISVKLDDANFLLWRQQVKLIVRGFGLEHFLEEDTPVPAKLIIDSGGERVVNPAYIRFIKQDSSLASWFLSTITLRLLSHFVGAESSAAVWSVIFRRYSNLTITRLMHLHCCLRSIKKGTLSMTDYTSQIKELCDLLVNCGNPISKIEQVATVLNGLPSEFEPTVAVITANKEPYTFDAAVSLLVDVEVRVIDPLRLPVGINNTTYLPPAESVGDASNGQRWSNSGHVNRCGYQPPSGGRFRGRSKP</sequence>
<evidence type="ECO:0000313" key="3">
    <source>
        <dbReference type="Proteomes" id="UP001165190"/>
    </source>
</evidence>
<keyword evidence="3" id="KW-1185">Reference proteome</keyword>
<evidence type="ECO:0000256" key="1">
    <source>
        <dbReference type="SAM" id="MobiDB-lite"/>
    </source>
</evidence>
<dbReference type="Pfam" id="PF14223">
    <property type="entry name" value="Retrotran_gag_2"/>
    <property type="match status" value="1"/>
</dbReference>
<reference evidence="2" key="1">
    <citation type="submission" date="2023-05" db="EMBL/GenBank/DDBJ databases">
        <title>Genome and transcriptome analyses reveal genes involved in the formation of fine ridges on petal epidermal cells in Hibiscus trionum.</title>
        <authorList>
            <person name="Koshimizu S."/>
            <person name="Masuda S."/>
            <person name="Ishii T."/>
            <person name="Shirasu K."/>
            <person name="Hoshino A."/>
            <person name="Arita M."/>
        </authorList>
    </citation>
    <scope>NUCLEOTIDE SEQUENCE</scope>
    <source>
        <strain evidence="2">Hamamatsu line</strain>
    </source>
</reference>
<accession>A0A9W7JLT7</accession>
<dbReference type="PANTHER" id="PTHR47481:SF34">
    <property type="entry name" value="CCHC-TYPE DOMAIN-CONTAINING PROTEIN"/>
    <property type="match status" value="1"/>
</dbReference>
<name>A0A9W7JLT7_HIBTR</name>
<evidence type="ECO:0008006" key="4">
    <source>
        <dbReference type="Google" id="ProtNLM"/>
    </source>
</evidence>
<dbReference type="Proteomes" id="UP001165190">
    <property type="component" value="Unassembled WGS sequence"/>
</dbReference>
<dbReference type="EMBL" id="BSYR01000097">
    <property type="protein sequence ID" value="GMJ15992.1"/>
    <property type="molecule type" value="Genomic_DNA"/>
</dbReference>
<dbReference type="OrthoDB" id="1000192at2759"/>
<evidence type="ECO:0000313" key="2">
    <source>
        <dbReference type="EMBL" id="GMJ15992.1"/>
    </source>
</evidence>
<proteinExistence type="predicted"/>
<feature type="compositionally biased region" description="Polar residues" evidence="1">
    <location>
        <begin position="245"/>
        <end position="257"/>
    </location>
</feature>
<gene>
    <name evidence="2" type="ORF">HRI_005268400</name>
</gene>
<feature type="region of interest" description="Disordered" evidence="1">
    <location>
        <begin position="242"/>
        <end position="277"/>
    </location>
</feature>
<dbReference type="AlphaFoldDB" id="A0A9W7JLT7"/>